<keyword evidence="6" id="KW-1185">Reference proteome</keyword>
<gene>
    <name evidence="5" type="ORF">SAMN04488034_102546</name>
</gene>
<dbReference type="SUPFAM" id="SSF75011">
    <property type="entry name" value="3-carboxy-cis,cis-mucoante lactonizing enzyme"/>
    <property type="match status" value="1"/>
</dbReference>
<feature type="transmembrane region" description="Helical" evidence="4">
    <location>
        <begin position="6"/>
        <end position="25"/>
    </location>
</feature>
<organism evidence="5 6">
    <name type="scientific">Salinimicrobium catena</name>
    <dbReference type="NCBI Taxonomy" id="390640"/>
    <lineage>
        <taxon>Bacteria</taxon>
        <taxon>Pseudomonadati</taxon>
        <taxon>Bacteroidota</taxon>
        <taxon>Flavobacteriia</taxon>
        <taxon>Flavobacteriales</taxon>
        <taxon>Flavobacteriaceae</taxon>
        <taxon>Salinimicrobium</taxon>
    </lineage>
</organism>
<dbReference type="RefSeq" id="WP_093112840.1">
    <property type="nucleotide sequence ID" value="NZ_FNGG01000002.1"/>
</dbReference>
<evidence type="ECO:0000256" key="4">
    <source>
        <dbReference type="SAM" id="Phobius"/>
    </source>
</evidence>
<dbReference type="GO" id="GO:0005886">
    <property type="term" value="C:plasma membrane"/>
    <property type="evidence" value="ECO:0007669"/>
    <property type="project" value="UniProtKB-SubCell"/>
</dbReference>
<sequence>MGINKTVTLITVGLVAIISLMVFALERKSRGQARLFTDGVKIEKTWELPDVLEEVSGIVFLDAQRVACVQDEKGMVYIYDLSSEEIVREIHFAGNGDYEGIAVAKNVLYVVKSNGSIYEITNFSSEEPKVTEHSTRLSRNNDVEGLFFDKNKNRLLLVVKEKDPQAKDYKGIYAFDLAQKKLLKAPAYKMRFEGRPFGRADRDDVQNIFKPSEVAMNSAGEIFVLEGENPQLLVLDPSGKTKALYRLDKDDFPQPEGLAFDPAGNLYISNEGKPGTIHKVKID</sequence>
<dbReference type="AlphaFoldDB" id="A0A1H5M437"/>
<evidence type="ECO:0000256" key="3">
    <source>
        <dbReference type="ARBA" id="ARBA00023136"/>
    </source>
</evidence>
<reference evidence="5 6" key="1">
    <citation type="submission" date="2016-10" db="EMBL/GenBank/DDBJ databases">
        <authorList>
            <person name="de Groot N.N."/>
        </authorList>
    </citation>
    <scope>NUCLEOTIDE SEQUENCE [LARGE SCALE GENOMIC DNA]</scope>
    <source>
        <strain evidence="5 6">DSM 23553</strain>
    </source>
</reference>
<dbReference type="Pfam" id="PF06977">
    <property type="entry name" value="SdiA-regulated"/>
    <property type="match status" value="1"/>
</dbReference>
<dbReference type="EMBL" id="FNUG01000002">
    <property type="protein sequence ID" value="SEE83994.1"/>
    <property type="molecule type" value="Genomic_DNA"/>
</dbReference>
<dbReference type="OrthoDB" id="5292493at2"/>
<comment type="subcellular location">
    <subcellularLocation>
        <location evidence="1">Cell membrane</location>
    </subcellularLocation>
</comment>
<evidence type="ECO:0000313" key="6">
    <source>
        <dbReference type="Proteomes" id="UP000199448"/>
    </source>
</evidence>
<accession>A0A1H5M437</accession>
<dbReference type="Proteomes" id="UP000199448">
    <property type="component" value="Unassembled WGS sequence"/>
</dbReference>
<keyword evidence="4" id="KW-0812">Transmembrane</keyword>
<evidence type="ECO:0000256" key="2">
    <source>
        <dbReference type="ARBA" id="ARBA00022475"/>
    </source>
</evidence>
<protein>
    <submittedName>
        <fullName evidence="5">SdiA-regulated</fullName>
    </submittedName>
</protein>
<keyword evidence="3 4" id="KW-0472">Membrane</keyword>
<evidence type="ECO:0000256" key="1">
    <source>
        <dbReference type="ARBA" id="ARBA00004236"/>
    </source>
</evidence>
<proteinExistence type="predicted"/>
<keyword evidence="2" id="KW-1003">Cell membrane</keyword>
<dbReference type="InterPro" id="IPR015943">
    <property type="entry name" value="WD40/YVTN_repeat-like_dom_sf"/>
</dbReference>
<dbReference type="Gene3D" id="2.130.10.10">
    <property type="entry name" value="YVTN repeat-like/Quinoprotein amine dehydrogenase"/>
    <property type="match status" value="1"/>
</dbReference>
<name>A0A1H5M437_9FLAO</name>
<evidence type="ECO:0000313" key="5">
    <source>
        <dbReference type="EMBL" id="SEE83994.1"/>
    </source>
</evidence>
<dbReference type="InterPro" id="IPR009722">
    <property type="entry name" value="YjiK/CarP"/>
</dbReference>
<dbReference type="STRING" id="390640.SAMN04488034_102546"/>
<dbReference type="Gene3D" id="2.40.10.500">
    <property type="match status" value="1"/>
</dbReference>
<keyword evidence="4" id="KW-1133">Transmembrane helix</keyword>